<reference evidence="1" key="1">
    <citation type="submission" date="2021-05" db="EMBL/GenBank/DDBJ databases">
        <authorList>
            <person name="Pietrasiak N."/>
            <person name="Ward R."/>
            <person name="Stajich J.E."/>
            <person name="Kurbessoian T."/>
        </authorList>
    </citation>
    <scope>NUCLEOTIDE SEQUENCE</scope>
    <source>
        <strain evidence="1">GSE-TBD4-15B</strain>
    </source>
</reference>
<reference evidence="1" key="2">
    <citation type="journal article" date="2022" name="Microbiol. Resour. Announc.">
        <title>Metagenome Sequencing to Explore Phylogenomics of Terrestrial Cyanobacteria.</title>
        <authorList>
            <person name="Ward R.D."/>
            <person name="Stajich J.E."/>
            <person name="Johansen J.R."/>
            <person name="Huntemann M."/>
            <person name="Clum A."/>
            <person name="Foster B."/>
            <person name="Foster B."/>
            <person name="Roux S."/>
            <person name="Palaniappan K."/>
            <person name="Varghese N."/>
            <person name="Mukherjee S."/>
            <person name="Reddy T.B.K."/>
            <person name="Daum C."/>
            <person name="Copeland A."/>
            <person name="Chen I.A."/>
            <person name="Ivanova N.N."/>
            <person name="Kyrpides N.C."/>
            <person name="Shapiro N."/>
            <person name="Eloe-Fadrosh E.A."/>
            <person name="Pietrasiak N."/>
        </authorList>
    </citation>
    <scope>NUCLEOTIDE SEQUENCE</scope>
    <source>
        <strain evidence="1">GSE-TBD4-15B</strain>
    </source>
</reference>
<gene>
    <name evidence="1" type="primary">patD</name>
    <name evidence="1" type="ORF">KME07_11215</name>
</gene>
<dbReference type="EMBL" id="JAHHHV010000065">
    <property type="protein sequence ID" value="MBW4465993.1"/>
    <property type="molecule type" value="Genomic_DNA"/>
</dbReference>
<dbReference type="NCBIfam" id="NF037954">
    <property type="entry name" value="het_cyst_PatD"/>
    <property type="match status" value="1"/>
</dbReference>
<proteinExistence type="predicted"/>
<comment type="caution">
    <text evidence="1">The sequence shown here is derived from an EMBL/GenBank/DDBJ whole genome shotgun (WGS) entry which is preliminary data.</text>
</comment>
<evidence type="ECO:0000313" key="1">
    <source>
        <dbReference type="EMBL" id="MBW4465993.1"/>
    </source>
</evidence>
<sequence>MSASSYQTLYQQAQVLLQAMLSDSTEPQLRAKLATHLPQLQRLFQQSLPTEISAENNLSEKLQPLQIEINKQMRLLETDAVFLKAARQPATIEQRCQQIRTRVSLLLRYCEAILQLCTDSGDSSSDHAR</sequence>
<accession>A0A951PBH3</accession>
<dbReference type="InterPro" id="IPR047810">
    <property type="entry name" value="PatD-like"/>
</dbReference>
<evidence type="ECO:0000313" key="2">
    <source>
        <dbReference type="Proteomes" id="UP000707356"/>
    </source>
</evidence>
<name>A0A951PBH3_9CYAN</name>
<protein>
    <submittedName>
        <fullName evidence="1">Heterocyst frequency control protein PatD</fullName>
    </submittedName>
</protein>
<dbReference type="Proteomes" id="UP000707356">
    <property type="component" value="Unassembled WGS sequence"/>
</dbReference>
<dbReference type="AlphaFoldDB" id="A0A951PBH3"/>
<organism evidence="1 2">
    <name type="scientific">Pegethrix bostrychoides GSE-TBD4-15B</name>
    <dbReference type="NCBI Taxonomy" id="2839662"/>
    <lineage>
        <taxon>Bacteria</taxon>
        <taxon>Bacillati</taxon>
        <taxon>Cyanobacteriota</taxon>
        <taxon>Cyanophyceae</taxon>
        <taxon>Oculatellales</taxon>
        <taxon>Oculatellaceae</taxon>
        <taxon>Pegethrix</taxon>
    </lineage>
</organism>